<sequence length="106" mass="11269">MASTTVNHDAVVALANQMDELSHRAQDVLTRYEAAVQHAHSGQILNGAAGSTNLLTGAEVKDAQMKIQTRFQGVNDLLRSGATTYTSTDEDNAHQVASVAGSLRFT</sequence>
<accession>A0A0J6VK13</accession>
<dbReference type="Proteomes" id="UP000036513">
    <property type="component" value="Unassembled WGS sequence"/>
</dbReference>
<proteinExistence type="predicted"/>
<protein>
    <submittedName>
        <fullName evidence="1">Uncharacterized protein</fullName>
    </submittedName>
</protein>
<evidence type="ECO:0000313" key="1">
    <source>
        <dbReference type="EMBL" id="KMO69793.1"/>
    </source>
</evidence>
<dbReference type="InterPro" id="IPR036689">
    <property type="entry name" value="ESAT-6-like_sf"/>
</dbReference>
<comment type="caution">
    <text evidence="1">The sequence shown here is derived from an EMBL/GenBank/DDBJ whole genome shotgun (WGS) entry which is preliminary data.</text>
</comment>
<dbReference type="EMBL" id="JYNL01000065">
    <property type="protein sequence ID" value="KMO69793.1"/>
    <property type="molecule type" value="Genomic_DNA"/>
</dbReference>
<evidence type="ECO:0000313" key="2">
    <source>
        <dbReference type="Proteomes" id="UP000036513"/>
    </source>
</evidence>
<dbReference type="PATRIC" id="fig|37916.4.peg.5925"/>
<reference evidence="1 2" key="1">
    <citation type="journal article" date="2015" name="Genome Biol. Evol.">
        <title>Characterization of Three Mycobacterium spp. with Potential Use in Bioremediation by Genome Sequencing and Comparative Genomics.</title>
        <authorList>
            <person name="Das S."/>
            <person name="Pettersson B.M."/>
            <person name="Behra P.R."/>
            <person name="Ramesh M."/>
            <person name="Dasgupta S."/>
            <person name="Bhattacharya A."/>
            <person name="Kirsebom L.A."/>
        </authorList>
    </citation>
    <scope>NUCLEOTIDE SEQUENCE [LARGE SCALE GENOMIC DNA]</scope>
    <source>
        <strain evidence="1 2">DSM 43826</strain>
    </source>
</reference>
<keyword evidence="2" id="KW-1185">Reference proteome</keyword>
<name>A0A0J6VK13_9MYCO</name>
<dbReference type="Gene3D" id="1.10.287.1060">
    <property type="entry name" value="ESAT-6-like"/>
    <property type="match status" value="1"/>
</dbReference>
<dbReference type="SUPFAM" id="SSF140453">
    <property type="entry name" value="EsxAB dimer-like"/>
    <property type="match status" value="1"/>
</dbReference>
<gene>
    <name evidence="1" type="ORF">MCHLDSM_05905</name>
</gene>
<organism evidence="1 2">
    <name type="scientific">Mycolicibacterium chlorophenolicum</name>
    <dbReference type="NCBI Taxonomy" id="37916"/>
    <lineage>
        <taxon>Bacteria</taxon>
        <taxon>Bacillati</taxon>
        <taxon>Actinomycetota</taxon>
        <taxon>Actinomycetes</taxon>
        <taxon>Mycobacteriales</taxon>
        <taxon>Mycobacteriaceae</taxon>
        <taxon>Mycolicibacterium</taxon>
    </lineage>
</organism>
<dbReference type="STRING" id="37916.MCHLDSM_05905"/>
<dbReference type="RefSeq" id="WP_131722700.1">
    <property type="nucleotide sequence ID" value="NZ_JYNL01000065.1"/>
</dbReference>
<dbReference type="AlphaFoldDB" id="A0A0J6VK13"/>